<gene>
    <name evidence="1" type="ORF">Ahy_B09g097351</name>
</gene>
<sequence>MQQRENSVQSFEKLCQVRRNLEQAKSLVQAVIKREEKKREVMDNEVMLQRIQMKYKHETEFLEDSLALSRLAPYSSKFVSSEEEFFESDMMTSHPHSRPSVVQIHPSYDANPAMLLAVFSILYMLGFLEIREVWDDSIIETAEERFDGSEIGDFINAIQENITKQWDSEVKGW</sequence>
<keyword evidence="2" id="KW-1185">Reference proteome</keyword>
<dbReference type="STRING" id="3818.A0A444XPD4"/>
<evidence type="ECO:0000313" key="2">
    <source>
        <dbReference type="Proteomes" id="UP000289738"/>
    </source>
</evidence>
<protein>
    <submittedName>
        <fullName evidence="1">Uncharacterized protein</fullName>
    </submittedName>
</protein>
<reference evidence="1 2" key="1">
    <citation type="submission" date="2019-01" db="EMBL/GenBank/DDBJ databases">
        <title>Sequencing of cultivated peanut Arachis hypogaea provides insights into genome evolution and oil improvement.</title>
        <authorList>
            <person name="Chen X."/>
        </authorList>
    </citation>
    <scope>NUCLEOTIDE SEQUENCE [LARGE SCALE GENOMIC DNA]</scope>
    <source>
        <strain evidence="2">cv. Fuhuasheng</strain>
        <tissue evidence="1">Leaves</tissue>
    </source>
</reference>
<proteinExistence type="predicted"/>
<dbReference type="AlphaFoldDB" id="A0A444XPD4"/>
<organism evidence="1 2">
    <name type="scientific">Arachis hypogaea</name>
    <name type="common">Peanut</name>
    <dbReference type="NCBI Taxonomy" id="3818"/>
    <lineage>
        <taxon>Eukaryota</taxon>
        <taxon>Viridiplantae</taxon>
        <taxon>Streptophyta</taxon>
        <taxon>Embryophyta</taxon>
        <taxon>Tracheophyta</taxon>
        <taxon>Spermatophyta</taxon>
        <taxon>Magnoliopsida</taxon>
        <taxon>eudicotyledons</taxon>
        <taxon>Gunneridae</taxon>
        <taxon>Pentapetalae</taxon>
        <taxon>rosids</taxon>
        <taxon>fabids</taxon>
        <taxon>Fabales</taxon>
        <taxon>Fabaceae</taxon>
        <taxon>Papilionoideae</taxon>
        <taxon>50 kb inversion clade</taxon>
        <taxon>dalbergioids sensu lato</taxon>
        <taxon>Dalbergieae</taxon>
        <taxon>Pterocarpus clade</taxon>
        <taxon>Arachis</taxon>
    </lineage>
</organism>
<name>A0A444XPD4_ARAHY</name>
<evidence type="ECO:0000313" key="1">
    <source>
        <dbReference type="EMBL" id="RYQ91466.1"/>
    </source>
</evidence>
<comment type="caution">
    <text evidence="1">The sequence shown here is derived from an EMBL/GenBank/DDBJ whole genome shotgun (WGS) entry which is preliminary data.</text>
</comment>
<dbReference type="EMBL" id="SDMP01000019">
    <property type="protein sequence ID" value="RYQ91466.1"/>
    <property type="molecule type" value="Genomic_DNA"/>
</dbReference>
<accession>A0A444XPD4</accession>
<dbReference type="Proteomes" id="UP000289738">
    <property type="component" value="Chromosome B09"/>
</dbReference>